<feature type="compositionally biased region" description="Low complexity" evidence="1">
    <location>
        <begin position="503"/>
        <end position="517"/>
    </location>
</feature>
<protein>
    <submittedName>
        <fullName evidence="2">Uncharacterized protein</fullName>
    </submittedName>
</protein>
<evidence type="ECO:0000313" key="3">
    <source>
        <dbReference type="Proteomes" id="UP000620124"/>
    </source>
</evidence>
<evidence type="ECO:0000256" key="1">
    <source>
        <dbReference type="SAM" id="MobiDB-lite"/>
    </source>
</evidence>
<organism evidence="2 3">
    <name type="scientific">Mycena venus</name>
    <dbReference type="NCBI Taxonomy" id="2733690"/>
    <lineage>
        <taxon>Eukaryota</taxon>
        <taxon>Fungi</taxon>
        <taxon>Dikarya</taxon>
        <taxon>Basidiomycota</taxon>
        <taxon>Agaricomycotina</taxon>
        <taxon>Agaricomycetes</taxon>
        <taxon>Agaricomycetidae</taxon>
        <taxon>Agaricales</taxon>
        <taxon>Marasmiineae</taxon>
        <taxon>Mycenaceae</taxon>
        <taxon>Mycena</taxon>
    </lineage>
</organism>
<feature type="region of interest" description="Disordered" evidence="1">
    <location>
        <begin position="266"/>
        <end position="297"/>
    </location>
</feature>
<keyword evidence="3" id="KW-1185">Reference proteome</keyword>
<dbReference type="EMBL" id="JACAZI010000029">
    <property type="protein sequence ID" value="KAF7333459.1"/>
    <property type="molecule type" value="Genomic_DNA"/>
</dbReference>
<proteinExistence type="predicted"/>
<accession>A0A8H7CDE2</accession>
<name>A0A8H7CDE2_9AGAR</name>
<dbReference type="AlphaFoldDB" id="A0A8H7CDE2"/>
<feature type="region of interest" description="Disordered" evidence="1">
    <location>
        <begin position="223"/>
        <end position="242"/>
    </location>
</feature>
<reference evidence="2" key="1">
    <citation type="submission" date="2020-05" db="EMBL/GenBank/DDBJ databases">
        <title>Mycena genomes resolve the evolution of fungal bioluminescence.</title>
        <authorList>
            <person name="Tsai I.J."/>
        </authorList>
    </citation>
    <scope>NUCLEOTIDE SEQUENCE</scope>
    <source>
        <strain evidence="2">CCC161011</strain>
    </source>
</reference>
<dbReference type="Proteomes" id="UP000620124">
    <property type="component" value="Unassembled WGS sequence"/>
</dbReference>
<gene>
    <name evidence="2" type="ORF">MVEN_02362000</name>
</gene>
<sequence length="715" mass="76779">MLDSNVSRRGSRDAQIDPSQSYVHVNADAFIPFEIFGSVEQIELNQVFQHMVPELNSSHSVLGVLLPDHITEFNNGFNANVNQNVLPNDSGTVDHPNQFPDLDFFPFSLEDDSFSTFNSNGLGTNFLDEFRANMNSDLPISMFADAGPASAEYDNYNFHNGLHISGKQSADDLEYISSPTIDLVASALGPGELVHGINSGMENRLWFAAIAKATPLAPPPLTLHSAGTEPDQSIANENVVDPQPEDDDIAPQDINLAFNERNIVTGKHRRTQSSRITDPNAADARPTKKGPMAFSSQSALPLCAKEDKSILSEPTLSQSSTMGMTKTSNKSAATAERTAAVAGCASHLACQAASTPVSDATADAPAPTKTTLQNTVLTPAAGLPIPATLPAPLEEVLADPAAHANVNLPDGAGAKEIGSPTPSAQQLLMSLTLSQSTPPPRPANTVMTNMPIYVHSETLSLCHGDFLPLCSPGFEPILSWAQKRKAKGKGKESTHNRCPPSPSLVTPVPSSPIPLLEEIPEDEDPDYTYAADMVRVTTMSLGQRTNTDGGASLPHRTATPSTPRPHDEPATPDSPSKKRQHADTNGHAVPRPTATVEDPQLALHPLTADRRRLCRTYTQELEGGFRKIYRVTESILFRNLPAAQRQLWDEANHPKLITTIAGGNSNRLETTASLHKHIANFFNLDLSEVSIGTPGLADHPGPDPIAWLITSLHVN</sequence>
<feature type="region of interest" description="Disordered" evidence="1">
    <location>
        <begin position="485"/>
        <end position="526"/>
    </location>
</feature>
<feature type="region of interest" description="Disordered" evidence="1">
    <location>
        <begin position="543"/>
        <end position="603"/>
    </location>
</feature>
<evidence type="ECO:0000313" key="2">
    <source>
        <dbReference type="EMBL" id="KAF7333459.1"/>
    </source>
</evidence>
<comment type="caution">
    <text evidence="2">The sequence shown here is derived from an EMBL/GenBank/DDBJ whole genome shotgun (WGS) entry which is preliminary data.</text>
</comment>
<dbReference type="OrthoDB" id="3055276at2759"/>